<dbReference type="GO" id="GO:0016020">
    <property type="term" value="C:membrane"/>
    <property type="evidence" value="ECO:0007669"/>
    <property type="project" value="UniProtKB-SubCell"/>
</dbReference>
<evidence type="ECO:0000313" key="14">
    <source>
        <dbReference type="Proteomes" id="UP000283269"/>
    </source>
</evidence>
<comment type="domain">
    <text evidence="10">The DHHC domain is required for palmitoyltransferase activity.</text>
</comment>
<dbReference type="EMBL" id="NHYD01003967">
    <property type="protein sequence ID" value="PPQ67932.1"/>
    <property type="molecule type" value="Genomic_DNA"/>
</dbReference>
<dbReference type="EC" id="2.3.1.225" evidence="10"/>
<evidence type="ECO:0000256" key="6">
    <source>
        <dbReference type="ARBA" id="ARBA00023139"/>
    </source>
</evidence>
<evidence type="ECO:0000259" key="12">
    <source>
        <dbReference type="Pfam" id="PF01529"/>
    </source>
</evidence>
<keyword evidence="3 10" id="KW-0812">Transmembrane</keyword>
<keyword evidence="14" id="KW-1185">Reference proteome</keyword>
<feature type="compositionally biased region" description="Acidic residues" evidence="11">
    <location>
        <begin position="388"/>
        <end position="400"/>
    </location>
</feature>
<keyword evidence="2 10" id="KW-0808">Transferase</keyword>
<reference evidence="13 14" key="1">
    <citation type="journal article" date="2018" name="Evol. Lett.">
        <title>Horizontal gene cluster transfer increased hallucinogenic mushroom diversity.</title>
        <authorList>
            <person name="Reynolds H.T."/>
            <person name="Vijayakumar V."/>
            <person name="Gluck-Thaler E."/>
            <person name="Korotkin H.B."/>
            <person name="Matheny P.B."/>
            <person name="Slot J.C."/>
        </authorList>
    </citation>
    <scope>NUCLEOTIDE SEQUENCE [LARGE SCALE GENOMIC DNA]</scope>
    <source>
        <strain evidence="13 14">2631</strain>
    </source>
</reference>
<dbReference type="InterPro" id="IPR001594">
    <property type="entry name" value="Palmitoyltrfase_DHHC"/>
</dbReference>
<keyword evidence="5 10" id="KW-0472">Membrane</keyword>
<evidence type="ECO:0000256" key="3">
    <source>
        <dbReference type="ARBA" id="ARBA00022692"/>
    </source>
</evidence>
<feature type="region of interest" description="Disordered" evidence="11">
    <location>
        <begin position="302"/>
        <end position="333"/>
    </location>
</feature>
<dbReference type="Proteomes" id="UP000283269">
    <property type="component" value="Unassembled WGS sequence"/>
</dbReference>
<comment type="caution">
    <text evidence="13">The sequence shown here is derived from an EMBL/GenBank/DDBJ whole genome shotgun (WGS) entry which is preliminary data.</text>
</comment>
<feature type="region of interest" description="Disordered" evidence="11">
    <location>
        <begin position="347"/>
        <end position="416"/>
    </location>
</feature>
<dbReference type="GO" id="GO:0019706">
    <property type="term" value="F:protein-cysteine S-palmitoyltransferase activity"/>
    <property type="evidence" value="ECO:0007669"/>
    <property type="project" value="UniProtKB-EC"/>
</dbReference>
<evidence type="ECO:0000256" key="10">
    <source>
        <dbReference type="RuleBase" id="RU079119"/>
    </source>
</evidence>
<dbReference type="PROSITE" id="PS50216">
    <property type="entry name" value="DHHC"/>
    <property type="match status" value="1"/>
</dbReference>
<accession>A0A409VNT6</accession>
<organism evidence="13 14">
    <name type="scientific">Psilocybe cyanescens</name>
    <dbReference type="NCBI Taxonomy" id="93625"/>
    <lineage>
        <taxon>Eukaryota</taxon>
        <taxon>Fungi</taxon>
        <taxon>Dikarya</taxon>
        <taxon>Basidiomycota</taxon>
        <taxon>Agaricomycotina</taxon>
        <taxon>Agaricomycetes</taxon>
        <taxon>Agaricomycetidae</taxon>
        <taxon>Agaricales</taxon>
        <taxon>Agaricineae</taxon>
        <taxon>Strophariaceae</taxon>
        <taxon>Psilocybe</taxon>
    </lineage>
</organism>
<dbReference type="Pfam" id="PF01529">
    <property type="entry name" value="DHHC"/>
    <property type="match status" value="1"/>
</dbReference>
<protein>
    <recommendedName>
        <fullName evidence="10">Palmitoyltransferase</fullName>
        <ecNumber evidence="10">2.3.1.225</ecNumber>
    </recommendedName>
</protein>
<evidence type="ECO:0000256" key="11">
    <source>
        <dbReference type="SAM" id="MobiDB-lite"/>
    </source>
</evidence>
<dbReference type="InterPro" id="IPR039859">
    <property type="entry name" value="PFA4/ZDH16/20/ERF2-like"/>
</dbReference>
<feature type="transmembrane region" description="Helical" evidence="10">
    <location>
        <begin position="45"/>
        <end position="65"/>
    </location>
</feature>
<name>A0A409VNT6_PSICY</name>
<evidence type="ECO:0000256" key="8">
    <source>
        <dbReference type="ARBA" id="ARBA00023315"/>
    </source>
</evidence>
<keyword evidence="8 10" id="KW-0012">Acyltransferase</keyword>
<keyword evidence="6" id="KW-0564">Palmitate</keyword>
<evidence type="ECO:0000256" key="4">
    <source>
        <dbReference type="ARBA" id="ARBA00022989"/>
    </source>
</evidence>
<dbReference type="PANTHER" id="PTHR12246">
    <property type="entry name" value="PALMITOYLTRANSFERASE ZDHHC16"/>
    <property type="match status" value="1"/>
</dbReference>
<comment type="catalytic activity">
    <reaction evidence="9 10">
        <text>L-cysteinyl-[protein] + hexadecanoyl-CoA = S-hexadecanoyl-L-cysteinyl-[protein] + CoA</text>
        <dbReference type="Rhea" id="RHEA:36683"/>
        <dbReference type="Rhea" id="RHEA-COMP:10131"/>
        <dbReference type="Rhea" id="RHEA-COMP:11032"/>
        <dbReference type="ChEBI" id="CHEBI:29950"/>
        <dbReference type="ChEBI" id="CHEBI:57287"/>
        <dbReference type="ChEBI" id="CHEBI:57379"/>
        <dbReference type="ChEBI" id="CHEBI:74151"/>
        <dbReference type="EC" id="2.3.1.225"/>
    </reaction>
</comment>
<evidence type="ECO:0000313" key="13">
    <source>
        <dbReference type="EMBL" id="PPQ67932.1"/>
    </source>
</evidence>
<feature type="transmembrane region" description="Helical" evidence="10">
    <location>
        <begin position="12"/>
        <end position="33"/>
    </location>
</feature>
<dbReference type="FunCoup" id="A0A409VNT6">
    <property type="interactions" value="215"/>
</dbReference>
<dbReference type="InParanoid" id="A0A409VNT6"/>
<evidence type="ECO:0000256" key="7">
    <source>
        <dbReference type="ARBA" id="ARBA00023288"/>
    </source>
</evidence>
<evidence type="ECO:0000256" key="1">
    <source>
        <dbReference type="ARBA" id="ARBA00004141"/>
    </source>
</evidence>
<comment type="similarity">
    <text evidence="10">Belongs to the DHHC palmitoyltransferase family.</text>
</comment>
<dbReference type="OrthoDB" id="331948at2759"/>
<gene>
    <name evidence="13" type="ORF">CVT25_000344</name>
</gene>
<dbReference type="STRING" id="93625.A0A409VNT6"/>
<sequence>MHPFLGRLIVNFVLCLISFIAYSSQIFIIWPWYGRVVSVELITLLLPFNILVGLLLWNYFLCVFTDPGRVPHGWKPDTNVDGYEVKKLTGTPRYCRMCENYKPPRAHHCRQCNSNTLNYYSPHMLMRAFLSRCVLRMDHHCPWINNCVGHYNYGHFLRFLFFVDVACSYHITMVTKRVLYSAGASYWASSSFRTSDVNLNMIQDDPSALELIMIVMNYVACIPVLLAVGGFSIYHFFSLIGNTTTIEGWEKDKVSIMVKRGKTREVKFPYDLGARRNVESVLGRNPALWCCPIRPPGSGLKYQLSNSDGGPWPPKEEKTKAWSSSESSEDAADFSLNTSPWTYENGSVNPALSASNTQIRSSTARRRRAPKYNIPGTSPLPPYHPDYKEEEQEASEEQYYEDNTSSEEGTIPLNAGNVHVRRGSEGYEVLPSGREEMLRRYLKEVGEEPGRYIRYIPQPDETDSEDDRPLTYAVANGMTRIVESQAG</sequence>
<feature type="compositionally biased region" description="Polar residues" evidence="11">
    <location>
        <begin position="347"/>
        <end position="362"/>
    </location>
</feature>
<keyword evidence="4 10" id="KW-1133">Transmembrane helix</keyword>
<evidence type="ECO:0000256" key="2">
    <source>
        <dbReference type="ARBA" id="ARBA00022679"/>
    </source>
</evidence>
<feature type="domain" description="Palmitoyltransferase DHHC" evidence="12">
    <location>
        <begin position="131"/>
        <end position="251"/>
    </location>
</feature>
<dbReference type="AlphaFoldDB" id="A0A409VNT6"/>
<evidence type="ECO:0000256" key="5">
    <source>
        <dbReference type="ARBA" id="ARBA00023136"/>
    </source>
</evidence>
<evidence type="ECO:0000256" key="9">
    <source>
        <dbReference type="ARBA" id="ARBA00048048"/>
    </source>
</evidence>
<comment type="subcellular location">
    <subcellularLocation>
        <location evidence="1">Membrane</location>
        <topology evidence="1">Multi-pass membrane protein</topology>
    </subcellularLocation>
</comment>
<keyword evidence="7" id="KW-0449">Lipoprotein</keyword>
<feature type="transmembrane region" description="Helical" evidence="10">
    <location>
        <begin position="211"/>
        <end position="237"/>
    </location>
</feature>
<proteinExistence type="inferred from homology"/>